<evidence type="ECO:0008006" key="4">
    <source>
        <dbReference type="Google" id="ProtNLM"/>
    </source>
</evidence>
<protein>
    <recommendedName>
        <fullName evidence="4">Carbohydrate ABC transporter substrate-binding protein</fullName>
    </recommendedName>
</protein>
<keyword evidence="1" id="KW-0732">Signal</keyword>
<feature type="chain" id="PRO_5046767673" description="Carbohydrate ABC transporter substrate-binding protein" evidence="1">
    <location>
        <begin position="26"/>
        <end position="442"/>
    </location>
</feature>
<dbReference type="EMBL" id="BAABBV010000001">
    <property type="protein sequence ID" value="GAA4158130.1"/>
    <property type="molecule type" value="Genomic_DNA"/>
</dbReference>
<dbReference type="PROSITE" id="PS51257">
    <property type="entry name" value="PROKAR_LIPOPROTEIN"/>
    <property type="match status" value="1"/>
</dbReference>
<evidence type="ECO:0000256" key="1">
    <source>
        <dbReference type="SAM" id="SignalP"/>
    </source>
</evidence>
<keyword evidence="3" id="KW-1185">Reference proteome</keyword>
<accession>A0ABP7ZHP7</accession>
<feature type="signal peptide" evidence="1">
    <location>
        <begin position="1"/>
        <end position="25"/>
    </location>
</feature>
<reference evidence="2" key="2">
    <citation type="submission" date="2023-12" db="EMBL/GenBank/DDBJ databases">
        <authorList>
            <person name="Sun Q."/>
            <person name="Inoue M."/>
        </authorList>
    </citation>
    <scope>NUCLEOTIDE SEQUENCE</scope>
    <source>
        <strain evidence="2">JCM 17590</strain>
    </source>
</reference>
<dbReference type="InterPro" id="IPR006059">
    <property type="entry name" value="SBP"/>
</dbReference>
<dbReference type="Proteomes" id="UP001415169">
    <property type="component" value="Unassembled WGS sequence"/>
</dbReference>
<sequence>MISPKAATRLLATLGGLAVIGTALAGCSGSGSSASSGSGKTSISVLAGGNDAASSKLANDLATAFHKANPSVTVKMETRPGGTDGDNLIKTRLSTQSMNDVFFYNSGSLFQALHPDTQLQPLTDESWAKDLTADFKKTVSTDKGLYGAPQGTTFDGGVMYNKKVYAQLGLSVPQTWDDFISNSEKIKAAGITPILASYGDTWTSQLFVLADFANVAAQDKNWADDYTDNKSNAKYAKEPALEGFTHTQEVFDKGLVNKDYASLTNVNALKLLATGKAAQYPMITSVIANVVQSNPDQVNDIGYFALPSDSGTPHATVWEANGAYIPKSTTGDKLAAAKKFVAFINSPTGCKIQADAGTPAGPFATSACTVPDNAPALVKDELKYQEDNQTGLALEFLSPIKGPNLEKILIQVGSGISTAKQGAALYDQDVKAQAQQLGVKGW</sequence>
<gene>
    <name evidence="2" type="ORF">GCM10022286_10560</name>
</gene>
<dbReference type="PANTHER" id="PTHR43649">
    <property type="entry name" value="ARABINOSE-BINDING PROTEIN-RELATED"/>
    <property type="match status" value="1"/>
</dbReference>
<dbReference type="SUPFAM" id="SSF53850">
    <property type="entry name" value="Periplasmic binding protein-like II"/>
    <property type="match status" value="1"/>
</dbReference>
<name>A0ABP7ZHP7_9MICO</name>
<reference evidence="2" key="1">
    <citation type="journal article" date="2014" name="Int. J. Syst. Evol. Microbiol.">
        <title>Complete genome of a new Firmicutes species belonging to the dominant human colonic microbiota ('Ruminococcus bicirculans') reveals two chromosomes and a selective capacity to utilize plant glucans.</title>
        <authorList>
            <consortium name="NISC Comparative Sequencing Program"/>
            <person name="Wegmann U."/>
            <person name="Louis P."/>
            <person name="Goesmann A."/>
            <person name="Henrissat B."/>
            <person name="Duncan S.H."/>
            <person name="Flint H.J."/>
        </authorList>
    </citation>
    <scope>NUCLEOTIDE SEQUENCE</scope>
    <source>
        <strain evidence="2">JCM 17590</strain>
    </source>
</reference>
<dbReference type="Gene3D" id="3.40.190.10">
    <property type="entry name" value="Periplasmic binding protein-like II"/>
    <property type="match status" value="2"/>
</dbReference>
<dbReference type="Pfam" id="PF01547">
    <property type="entry name" value="SBP_bac_1"/>
    <property type="match status" value="1"/>
</dbReference>
<evidence type="ECO:0000313" key="2">
    <source>
        <dbReference type="EMBL" id="GAA4158130.1"/>
    </source>
</evidence>
<proteinExistence type="predicted"/>
<organism evidence="2 3">
    <name type="scientific">Gryllotalpicola daejeonensis</name>
    <dbReference type="NCBI Taxonomy" id="993087"/>
    <lineage>
        <taxon>Bacteria</taxon>
        <taxon>Bacillati</taxon>
        <taxon>Actinomycetota</taxon>
        <taxon>Actinomycetes</taxon>
        <taxon>Micrococcales</taxon>
        <taxon>Microbacteriaceae</taxon>
        <taxon>Gryllotalpicola</taxon>
    </lineage>
</organism>
<dbReference type="InterPro" id="IPR050490">
    <property type="entry name" value="Bact_solute-bd_prot1"/>
</dbReference>
<dbReference type="RefSeq" id="WP_344790702.1">
    <property type="nucleotide sequence ID" value="NZ_BAABBV010000001.1"/>
</dbReference>
<comment type="caution">
    <text evidence="2">The sequence shown here is derived from an EMBL/GenBank/DDBJ whole genome shotgun (WGS) entry which is preliminary data.</text>
</comment>
<evidence type="ECO:0000313" key="3">
    <source>
        <dbReference type="Proteomes" id="UP001415169"/>
    </source>
</evidence>